<evidence type="ECO:0000313" key="3">
    <source>
        <dbReference type="Proteomes" id="UP001204445"/>
    </source>
</evidence>
<accession>A0AAE3HLZ2</accession>
<keyword evidence="1" id="KW-0732">Signal</keyword>
<protein>
    <recommendedName>
        <fullName evidence="4">Alpha-amylase</fullName>
    </recommendedName>
</protein>
<feature type="signal peptide" evidence="1">
    <location>
        <begin position="1"/>
        <end position="20"/>
    </location>
</feature>
<dbReference type="EMBL" id="JANUCT010000011">
    <property type="protein sequence ID" value="MCS3903708.1"/>
    <property type="molecule type" value="Genomic_DNA"/>
</dbReference>
<reference evidence="2" key="1">
    <citation type="submission" date="2022-08" db="EMBL/GenBank/DDBJ databases">
        <title>Genomic Encyclopedia of Type Strains, Phase III (KMG-III): the genomes of soil and plant-associated and newly described type strains.</title>
        <authorList>
            <person name="Whitman W."/>
        </authorList>
    </citation>
    <scope>NUCLEOTIDE SEQUENCE</scope>
    <source>
        <strain evidence="2">HMT 1</strain>
    </source>
</reference>
<dbReference type="Proteomes" id="UP001204445">
    <property type="component" value="Unassembled WGS sequence"/>
</dbReference>
<comment type="caution">
    <text evidence="2">The sequence shown here is derived from an EMBL/GenBank/DDBJ whole genome shotgun (WGS) entry which is preliminary data.</text>
</comment>
<gene>
    <name evidence="2" type="ORF">J2T55_001739</name>
</gene>
<evidence type="ECO:0008006" key="4">
    <source>
        <dbReference type="Google" id="ProtNLM"/>
    </source>
</evidence>
<sequence length="367" mass="39980">MYCRIAVIALLAFTVLNVPAHESPPVGWQTGNAMSRADGHAPIGVMGDHMHGAGEWMISYRFMHMDMAGNHIGTDDVSPEDIVTGVPNRFADQPMQPSTLRVVPTSMDMQMHMFGAMYAPTDSLTLMAMGRYHDKQMDHVTFQGGTGTDRLGSFTTGSSGIGDTSLTGLIKLYDDGRHHLHLNLGVSLPTGSITEEDTVLTPMGTTPTMRLPYGMQLGSGTFDLLPGITYSGKHAQWGWGAQFTNKLRLGRNDEGYSLGDEHHLTAWGSYLWRPWISTSVRLAGQHVDRIDGRDDQIMAPVQTADPDNYGGDRVDLLFGVNLAGQPGTALAGHRLAAEVGTPVHQDLNGPQLETDWTITVGYQFAWD</sequence>
<proteinExistence type="predicted"/>
<keyword evidence="3" id="KW-1185">Reference proteome</keyword>
<dbReference type="RefSeq" id="WP_259055655.1">
    <property type="nucleotide sequence ID" value="NZ_JANUCT010000011.1"/>
</dbReference>
<evidence type="ECO:0000313" key="2">
    <source>
        <dbReference type="EMBL" id="MCS3903708.1"/>
    </source>
</evidence>
<dbReference type="AlphaFoldDB" id="A0AAE3HLZ2"/>
<feature type="chain" id="PRO_5042113566" description="Alpha-amylase" evidence="1">
    <location>
        <begin position="21"/>
        <end position="367"/>
    </location>
</feature>
<name>A0AAE3HLZ2_9GAMM</name>
<evidence type="ECO:0000256" key="1">
    <source>
        <dbReference type="SAM" id="SignalP"/>
    </source>
</evidence>
<organism evidence="2 3">
    <name type="scientific">Methylohalomonas lacus</name>
    <dbReference type="NCBI Taxonomy" id="398773"/>
    <lineage>
        <taxon>Bacteria</taxon>
        <taxon>Pseudomonadati</taxon>
        <taxon>Pseudomonadota</taxon>
        <taxon>Gammaproteobacteria</taxon>
        <taxon>Methylohalomonadales</taxon>
        <taxon>Methylohalomonadaceae</taxon>
        <taxon>Methylohalomonas</taxon>
    </lineage>
</organism>